<keyword evidence="2" id="KW-0472">Membrane</keyword>
<protein>
    <submittedName>
        <fullName evidence="4">LPXTG cell wall anchor domain-containing protein</fullName>
    </submittedName>
</protein>
<feature type="chain" id="PRO_5022951338" evidence="3">
    <location>
        <begin position="29"/>
        <end position="359"/>
    </location>
</feature>
<dbReference type="NCBIfam" id="TIGR01167">
    <property type="entry name" value="LPXTG_anchor"/>
    <property type="match status" value="1"/>
</dbReference>
<feature type="transmembrane region" description="Helical" evidence="2">
    <location>
        <begin position="334"/>
        <end position="351"/>
    </location>
</feature>
<evidence type="ECO:0000256" key="3">
    <source>
        <dbReference type="SAM" id="SignalP"/>
    </source>
</evidence>
<sequence length="359" mass="38564">MNKKQPKRLGLVLVLSLILLSIAGVSSAAADGNNATTAENEESSTAGSEMTQESMKSMLENDLEAVTFILEDGSKAKGELKDGEWMSQEVSGIGEVSGIEVMVDGKTRTFDISEAGPDAGLAIINWLEHSVKFDTKVSEITLQIPERAGEVENAEILQEDGSAIALDLGGISILEEAYDPENFSELRLVIDGEEYITDLSNTSNYKIIFGAMVIQPELGGEDIAGVKIEAAEGKKAEAAKLILSDLSPVLLEKTEPGVFMSGGEELSTNQVMLLLLMIDGEEYTINLGDGELELDEEGFLIISSLEENFPEGDEIGETTEESGMLPDTGDSSDAMFYLAGLLIVSFGALNLRNRKLHKE</sequence>
<dbReference type="OrthoDB" id="9916401at2"/>
<evidence type="ECO:0000313" key="4">
    <source>
        <dbReference type="EMBL" id="TYS78515.1"/>
    </source>
</evidence>
<name>A0A5D4TTJ0_9BACI</name>
<organism evidence="4 5">
    <name type="scientific">Rossellomorea aquimaris</name>
    <dbReference type="NCBI Taxonomy" id="189382"/>
    <lineage>
        <taxon>Bacteria</taxon>
        <taxon>Bacillati</taxon>
        <taxon>Bacillota</taxon>
        <taxon>Bacilli</taxon>
        <taxon>Bacillales</taxon>
        <taxon>Bacillaceae</taxon>
        <taxon>Rossellomorea</taxon>
    </lineage>
</organism>
<feature type="signal peptide" evidence="3">
    <location>
        <begin position="1"/>
        <end position="28"/>
    </location>
</feature>
<dbReference type="Proteomes" id="UP000325054">
    <property type="component" value="Unassembled WGS sequence"/>
</dbReference>
<proteinExistence type="predicted"/>
<comment type="caution">
    <text evidence="4">The sequence shown here is derived from an EMBL/GenBank/DDBJ whole genome shotgun (WGS) entry which is preliminary data.</text>
</comment>
<evidence type="ECO:0000256" key="1">
    <source>
        <dbReference type="SAM" id="MobiDB-lite"/>
    </source>
</evidence>
<dbReference type="RefSeq" id="WP_148991952.1">
    <property type="nucleotide sequence ID" value="NZ_VTEW01000008.1"/>
</dbReference>
<reference evidence="4 5" key="1">
    <citation type="submission" date="2019-08" db="EMBL/GenBank/DDBJ databases">
        <title>Bacillus genomes from the desert of Cuatro Cienegas, Coahuila.</title>
        <authorList>
            <person name="Olmedo-Alvarez G."/>
        </authorList>
    </citation>
    <scope>NUCLEOTIDE SEQUENCE [LARGE SCALE GENOMIC DNA]</scope>
    <source>
        <strain evidence="4 5">CH451a_14T</strain>
    </source>
</reference>
<keyword evidence="2" id="KW-0812">Transmembrane</keyword>
<feature type="compositionally biased region" description="Polar residues" evidence="1">
    <location>
        <begin position="33"/>
        <end position="55"/>
    </location>
</feature>
<accession>A0A5D4TTJ0</accession>
<dbReference type="AlphaFoldDB" id="A0A5D4TTJ0"/>
<dbReference type="EMBL" id="VTEW01000008">
    <property type="protein sequence ID" value="TYS78515.1"/>
    <property type="molecule type" value="Genomic_DNA"/>
</dbReference>
<evidence type="ECO:0000313" key="5">
    <source>
        <dbReference type="Proteomes" id="UP000325054"/>
    </source>
</evidence>
<feature type="region of interest" description="Disordered" evidence="1">
    <location>
        <begin position="30"/>
        <end position="56"/>
    </location>
</feature>
<keyword evidence="2" id="KW-1133">Transmembrane helix</keyword>
<gene>
    <name evidence="4" type="ORF">FZC80_12270</name>
</gene>
<keyword evidence="3" id="KW-0732">Signal</keyword>
<evidence type="ECO:0000256" key="2">
    <source>
        <dbReference type="SAM" id="Phobius"/>
    </source>
</evidence>